<dbReference type="GO" id="GO:0031210">
    <property type="term" value="F:phosphatidylcholine binding"/>
    <property type="evidence" value="ECO:0007669"/>
    <property type="project" value="TreeGrafter"/>
</dbReference>
<dbReference type="PANTHER" id="PTHR10658:SF11">
    <property type="entry name" value="VIBRATOR, ISOFORM B"/>
    <property type="match status" value="1"/>
</dbReference>
<dbReference type="GO" id="GO:0005737">
    <property type="term" value="C:cytoplasm"/>
    <property type="evidence" value="ECO:0007669"/>
    <property type="project" value="TreeGrafter"/>
</dbReference>
<keyword evidence="4" id="KW-1185">Reference proteome</keyword>
<proteinExistence type="predicted"/>
<name>A0A166VUJ4_9GAMM</name>
<dbReference type="GO" id="GO:0008525">
    <property type="term" value="F:phosphatidylcholine transporter activity"/>
    <property type="evidence" value="ECO:0007669"/>
    <property type="project" value="TreeGrafter"/>
</dbReference>
<dbReference type="Gene3D" id="3.40.50.1000">
    <property type="entry name" value="HAD superfamily/HAD-like"/>
    <property type="match status" value="1"/>
</dbReference>
<dbReference type="AlphaFoldDB" id="A0A166VUJ4"/>
<evidence type="ECO:0000259" key="2">
    <source>
        <dbReference type="SMART" id="SM00775"/>
    </source>
</evidence>
<feature type="chain" id="PRO_5007881394" evidence="1">
    <location>
        <begin position="20"/>
        <end position="322"/>
    </location>
</feature>
<gene>
    <name evidence="3" type="ORF">N475_19705</name>
</gene>
<protein>
    <submittedName>
        <fullName evidence="3">Phosphatidylinositol transfer protein</fullName>
    </submittedName>
</protein>
<evidence type="ECO:0000313" key="4">
    <source>
        <dbReference type="Proteomes" id="UP000076643"/>
    </source>
</evidence>
<dbReference type="STRING" id="43657.S4054249_23610"/>
<dbReference type="PATRIC" id="fig|1365250.3.peg.3643"/>
<evidence type="ECO:0000313" key="3">
    <source>
        <dbReference type="EMBL" id="KZN33798.1"/>
    </source>
</evidence>
<dbReference type="GO" id="GO:0008526">
    <property type="term" value="F:phosphatidylinositol transfer activity"/>
    <property type="evidence" value="ECO:0007669"/>
    <property type="project" value="TreeGrafter"/>
</dbReference>
<dbReference type="Proteomes" id="UP000076643">
    <property type="component" value="Unassembled WGS sequence"/>
</dbReference>
<accession>A0A166VUJ4</accession>
<dbReference type="RefSeq" id="WP_227008512.1">
    <property type="nucleotide sequence ID" value="NZ_AQHB01000049.1"/>
</dbReference>
<dbReference type="InterPro" id="IPR036412">
    <property type="entry name" value="HAD-like_sf"/>
</dbReference>
<organism evidence="3 4">
    <name type="scientific">Pseudoalteromonas luteoviolacea DSM 6061</name>
    <dbReference type="NCBI Taxonomy" id="1365250"/>
    <lineage>
        <taxon>Bacteria</taxon>
        <taxon>Pseudomonadati</taxon>
        <taxon>Pseudomonadota</taxon>
        <taxon>Gammaproteobacteria</taxon>
        <taxon>Alteromonadales</taxon>
        <taxon>Pseudoalteromonadaceae</taxon>
        <taxon>Pseudoalteromonas</taxon>
    </lineage>
</organism>
<keyword evidence="1" id="KW-0732">Signal</keyword>
<feature type="signal peptide" evidence="1">
    <location>
        <begin position="1"/>
        <end position="19"/>
    </location>
</feature>
<dbReference type="Pfam" id="PF24694">
    <property type="entry name" value="LNS2_PITM1-3"/>
    <property type="match status" value="1"/>
</dbReference>
<feature type="domain" description="LNS2/PITP" evidence="2">
    <location>
        <begin position="157"/>
        <end position="297"/>
    </location>
</feature>
<dbReference type="SMART" id="SM00775">
    <property type="entry name" value="LNS2"/>
    <property type="match status" value="1"/>
</dbReference>
<dbReference type="GO" id="GO:0035091">
    <property type="term" value="F:phosphatidylinositol binding"/>
    <property type="evidence" value="ECO:0007669"/>
    <property type="project" value="TreeGrafter"/>
</dbReference>
<comment type="caution">
    <text evidence="3">The sequence shown here is derived from an EMBL/GenBank/DDBJ whole genome shotgun (WGS) entry which is preliminary data.</text>
</comment>
<dbReference type="EMBL" id="AUYB01000121">
    <property type="protein sequence ID" value="KZN33798.1"/>
    <property type="molecule type" value="Genomic_DNA"/>
</dbReference>
<dbReference type="SUPFAM" id="SSF56784">
    <property type="entry name" value="HAD-like"/>
    <property type="match status" value="1"/>
</dbReference>
<dbReference type="InterPro" id="IPR023214">
    <property type="entry name" value="HAD_sf"/>
</dbReference>
<dbReference type="PANTHER" id="PTHR10658">
    <property type="entry name" value="PHOSPHATIDYLINOSITOL TRANSFER PROTEIN"/>
    <property type="match status" value="1"/>
</dbReference>
<dbReference type="Pfam" id="PF24695">
    <property type="entry name" value="PITM1-3"/>
    <property type="match status" value="1"/>
</dbReference>
<dbReference type="InterPro" id="IPR031315">
    <property type="entry name" value="LNS2/PITP"/>
</dbReference>
<evidence type="ECO:0000256" key="1">
    <source>
        <dbReference type="SAM" id="SignalP"/>
    </source>
</evidence>
<reference evidence="3 4" key="1">
    <citation type="submission" date="2013-07" db="EMBL/GenBank/DDBJ databases">
        <title>Comparative Genomic and Metabolomic Analysis of Twelve Strains of Pseudoalteromonas luteoviolacea.</title>
        <authorList>
            <person name="Vynne N.G."/>
            <person name="Mansson M."/>
            <person name="Gram L."/>
        </authorList>
    </citation>
    <scope>NUCLEOTIDE SEQUENCE [LARGE SCALE GENOMIC DNA]</scope>
    <source>
        <strain evidence="3 4">DSM 6061</strain>
    </source>
</reference>
<sequence>MKLLGYMMLVTGFSSNVNALPACPDLAWLEAKMSATAMPDTGYRNRFNKLITWLPEFHMVHDQIVAEGASFQVTAKFDYGAVAHKDLEHETVRFYIRGQQDGDWRFLTNAVTNSDGKATLSLPGLSAGQYRIYAGVPADGTGAEGFVTVVQPNTPAVLFDIDGTLTESDAEQIGDYTGIDRADQKEGAYSLVRRYLDLGYQPVYLTARVYWYAKGTRDWLNWMGLPQGFLRTSLSNETSLFRTAEYKISEINYLKSQGLNIVRAYGNAKTDAEAFIRAGLGAQNSFTIGSDAGHYGTTAIDNNHYYQHIQTQVDTFPAAACE</sequence>
<dbReference type="InterPro" id="IPR001666">
    <property type="entry name" value="PI_transfer"/>
</dbReference>